<sequence>MSIDDYSVKKLRGKEIPLVKVAWNHGRVMEHTWEKESDMREHHPLLFRSCESTLFIMESIHNCPESKGSNMSQYELILVRLESTLIDFKSFMRVRVESDILGIDSYTSRGYKPSVWLHGIDSSHPEIDSGL</sequence>
<comment type="caution">
    <text evidence="1">The sequence shown here is derived from an EMBL/GenBank/DDBJ whole genome shotgun (WGS) entry which is preliminary data.</text>
</comment>
<dbReference type="EMBL" id="JASCZI010215015">
    <property type="protein sequence ID" value="MED6202334.1"/>
    <property type="molecule type" value="Genomic_DNA"/>
</dbReference>
<organism evidence="1 2">
    <name type="scientific">Stylosanthes scabra</name>
    <dbReference type="NCBI Taxonomy" id="79078"/>
    <lineage>
        <taxon>Eukaryota</taxon>
        <taxon>Viridiplantae</taxon>
        <taxon>Streptophyta</taxon>
        <taxon>Embryophyta</taxon>
        <taxon>Tracheophyta</taxon>
        <taxon>Spermatophyta</taxon>
        <taxon>Magnoliopsida</taxon>
        <taxon>eudicotyledons</taxon>
        <taxon>Gunneridae</taxon>
        <taxon>Pentapetalae</taxon>
        <taxon>rosids</taxon>
        <taxon>fabids</taxon>
        <taxon>Fabales</taxon>
        <taxon>Fabaceae</taxon>
        <taxon>Papilionoideae</taxon>
        <taxon>50 kb inversion clade</taxon>
        <taxon>dalbergioids sensu lato</taxon>
        <taxon>Dalbergieae</taxon>
        <taxon>Pterocarpus clade</taxon>
        <taxon>Stylosanthes</taxon>
    </lineage>
</organism>
<evidence type="ECO:0008006" key="3">
    <source>
        <dbReference type="Google" id="ProtNLM"/>
    </source>
</evidence>
<accession>A0ABU6XZ10</accession>
<name>A0ABU6XZ10_9FABA</name>
<evidence type="ECO:0000313" key="1">
    <source>
        <dbReference type="EMBL" id="MED6202334.1"/>
    </source>
</evidence>
<dbReference type="Proteomes" id="UP001341840">
    <property type="component" value="Unassembled WGS sequence"/>
</dbReference>
<proteinExistence type="predicted"/>
<reference evidence="1 2" key="1">
    <citation type="journal article" date="2023" name="Plants (Basel)">
        <title>Bridging the Gap: Combining Genomics and Transcriptomics Approaches to Understand Stylosanthes scabra, an Orphan Legume from the Brazilian Caatinga.</title>
        <authorList>
            <person name="Ferreira-Neto J.R.C."/>
            <person name="da Silva M.D."/>
            <person name="Binneck E."/>
            <person name="de Melo N.F."/>
            <person name="da Silva R.H."/>
            <person name="de Melo A.L.T.M."/>
            <person name="Pandolfi V."/>
            <person name="Bustamante F.O."/>
            <person name="Brasileiro-Vidal A.C."/>
            <person name="Benko-Iseppon A.M."/>
        </authorList>
    </citation>
    <scope>NUCLEOTIDE SEQUENCE [LARGE SCALE GENOMIC DNA]</scope>
    <source>
        <tissue evidence="1">Leaves</tissue>
    </source>
</reference>
<gene>
    <name evidence="1" type="ORF">PIB30_104287</name>
</gene>
<evidence type="ECO:0000313" key="2">
    <source>
        <dbReference type="Proteomes" id="UP001341840"/>
    </source>
</evidence>
<keyword evidence="2" id="KW-1185">Reference proteome</keyword>
<protein>
    <recommendedName>
        <fullName evidence="3">Chromo domain-containing protein</fullName>
    </recommendedName>
</protein>